<dbReference type="Pfam" id="PF08241">
    <property type="entry name" value="Methyltransf_11"/>
    <property type="match status" value="1"/>
</dbReference>
<organism evidence="2 3">
    <name type="scientific">Candidatus Portnoybacteria bacterium RBG_19FT_COMBO_36_7</name>
    <dbReference type="NCBI Taxonomy" id="1801992"/>
    <lineage>
        <taxon>Bacteria</taxon>
        <taxon>Candidatus Portnoyibacteriota</taxon>
    </lineage>
</organism>
<dbReference type="EMBL" id="MHMW01000028">
    <property type="protein sequence ID" value="OGZ33546.1"/>
    <property type="molecule type" value="Genomic_DNA"/>
</dbReference>
<dbReference type="STRING" id="1801992.A2Y98_01265"/>
<protein>
    <recommendedName>
        <fullName evidence="1">Methyltransferase type 11 domain-containing protein</fullName>
    </recommendedName>
</protein>
<name>A0A1G2F641_9BACT</name>
<dbReference type="InterPro" id="IPR029063">
    <property type="entry name" value="SAM-dependent_MTases_sf"/>
</dbReference>
<dbReference type="CDD" id="cd02440">
    <property type="entry name" value="AdoMet_MTases"/>
    <property type="match status" value="1"/>
</dbReference>
<dbReference type="Gene3D" id="3.40.50.150">
    <property type="entry name" value="Vaccinia Virus protein VP39"/>
    <property type="match status" value="1"/>
</dbReference>
<feature type="domain" description="Methyltransferase type 11" evidence="1">
    <location>
        <begin position="51"/>
        <end position="148"/>
    </location>
</feature>
<evidence type="ECO:0000259" key="1">
    <source>
        <dbReference type="Pfam" id="PF08241"/>
    </source>
</evidence>
<evidence type="ECO:0000313" key="3">
    <source>
        <dbReference type="Proteomes" id="UP000179099"/>
    </source>
</evidence>
<dbReference type="PANTHER" id="PTHR43591">
    <property type="entry name" value="METHYLTRANSFERASE"/>
    <property type="match status" value="1"/>
</dbReference>
<dbReference type="InterPro" id="IPR013216">
    <property type="entry name" value="Methyltransf_11"/>
</dbReference>
<dbReference type="AlphaFoldDB" id="A0A1G2F641"/>
<dbReference type="SUPFAM" id="SSF53335">
    <property type="entry name" value="S-adenosyl-L-methionine-dependent methyltransferases"/>
    <property type="match status" value="1"/>
</dbReference>
<evidence type="ECO:0000313" key="2">
    <source>
        <dbReference type="EMBL" id="OGZ33546.1"/>
    </source>
</evidence>
<gene>
    <name evidence="2" type="ORF">A2Y98_01265</name>
</gene>
<dbReference type="Proteomes" id="UP000179099">
    <property type="component" value="Unassembled WGS sequence"/>
</dbReference>
<dbReference type="GO" id="GO:0008757">
    <property type="term" value="F:S-adenosylmethionine-dependent methyltransferase activity"/>
    <property type="evidence" value="ECO:0007669"/>
    <property type="project" value="InterPro"/>
</dbReference>
<proteinExistence type="predicted"/>
<sequence length="274" mass="31958">MNRQLTEKDIIDMSYVDFLALLNETNRPPGGKDSVRRIAINSFIDSNSRVLHSGCNTGYCSFEIVHLVKCNVVAIDINKNMVLAAKNKLKLEPNLFKKKFSFQVGDAHKLKFKSDSFDLVFSGGSTAFMSDPSRVVREYKKVCKPYGFVGDMCLFYKKLPPTNLLNKVNKLLNIKIKHWGKEYWLSLYNNEDLELYYDYTNDMPYDPTNKKIREYSKKMVELSLDNYPNNVKRVAVEKLFEYMTLFNKNNKYLSYCVLLFRKDISRKQISLFGK</sequence>
<reference evidence="2 3" key="1">
    <citation type="journal article" date="2016" name="Nat. Commun.">
        <title>Thousands of microbial genomes shed light on interconnected biogeochemical processes in an aquifer system.</title>
        <authorList>
            <person name="Anantharaman K."/>
            <person name="Brown C.T."/>
            <person name="Hug L.A."/>
            <person name="Sharon I."/>
            <person name="Castelle C.J."/>
            <person name="Probst A.J."/>
            <person name="Thomas B.C."/>
            <person name="Singh A."/>
            <person name="Wilkins M.J."/>
            <person name="Karaoz U."/>
            <person name="Brodie E.L."/>
            <person name="Williams K.H."/>
            <person name="Hubbard S.S."/>
            <person name="Banfield J.F."/>
        </authorList>
    </citation>
    <scope>NUCLEOTIDE SEQUENCE [LARGE SCALE GENOMIC DNA]</scope>
</reference>
<comment type="caution">
    <text evidence="2">The sequence shown here is derived from an EMBL/GenBank/DDBJ whole genome shotgun (WGS) entry which is preliminary data.</text>
</comment>
<accession>A0A1G2F641</accession>